<keyword evidence="3 6" id="KW-0812">Transmembrane</keyword>
<feature type="transmembrane region" description="Helical" evidence="6">
    <location>
        <begin position="175"/>
        <end position="199"/>
    </location>
</feature>
<reference evidence="7" key="1">
    <citation type="submission" date="2020-11" db="EMBL/GenBank/DDBJ databases">
        <title>Nocardioides sp. nov., isolated from Soil of Cynanchum wilfordii Hemsley rhizosphere.</title>
        <authorList>
            <person name="Lee J.-S."/>
            <person name="Suh M.K."/>
            <person name="Kim J.-S."/>
        </authorList>
    </citation>
    <scope>NUCLEOTIDE SEQUENCE</scope>
    <source>
        <strain evidence="7">KCTC 19275</strain>
    </source>
</reference>
<feature type="transmembrane region" description="Helical" evidence="6">
    <location>
        <begin position="37"/>
        <end position="57"/>
    </location>
</feature>
<dbReference type="EMBL" id="JADKPN010000001">
    <property type="protein sequence ID" value="MBF4761571.1"/>
    <property type="molecule type" value="Genomic_DNA"/>
</dbReference>
<evidence type="ECO:0000256" key="1">
    <source>
        <dbReference type="ARBA" id="ARBA00004651"/>
    </source>
</evidence>
<keyword evidence="8" id="KW-1185">Reference proteome</keyword>
<dbReference type="RefSeq" id="WP_194704783.1">
    <property type="nucleotide sequence ID" value="NZ_JADKPN010000001.1"/>
</dbReference>
<protein>
    <submittedName>
        <fullName evidence="7">Flippase-like domain-containing protein</fullName>
    </submittedName>
</protein>
<feature type="transmembrane region" description="Helical" evidence="6">
    <location>
        <begin position="7"/>
        <end position="25"/>
    </location>
</feature>
<keyword evidence="5 6" id="KW-0472">Membrane</keyword>
<gene>
    <name evidence="7" type="ORF">ISU07_00395</name>
</gene>
<evidence type="ECO:0000256" key="4">
    <source>
        <dbReference type="ARBA" id="ARBA00022989"/>
    </source>
</evidence>
<dbReference type="PANTHER" id="PTHR40277">
    <property type="entry name" value="BLL5419 PROTEIN"/>
    <property type="match status" value="1"/>
</dbReference>
<dbReference type="Pfam" id="PF03706">
    <property type="entry name" value="LPG_synthase_TM"/>
    <property type="match status" value="1"/>
</dbReference>
<accession>A0A930VBK5</accession>
<comment type="caution">
    <text evidence="7">The sequence shown here is derived from an EMBL/GenBank/DDBJ whole genome shotgun (WGS) entry which is preliminary data.</text>
</comment>
<feature type="transmembrane region" description="Helical" evidence="6">
    <location>
        <begin position="205"/>
        <end position="225"/>
    </location>
</feature>
<dbReference type="Proteomes" id="UP000640489">
    <property type="component" value="Unassembled WGS sequence"/>
</dbReference>
<dbReference type="GO" id="GO:0005886">
    <property type="term" value="C:plasma membrane"/>
    <property type="evidence" value="ECO:0007669"/>
    <property type="project" value="UniProtKB-SubCell"/>
</dbReference>
<keyword evidence="4 6" id="KW-1133">Transmembrane helix</keyword>
<feature type="transmembrane region" description="Helical" evidence="6">
    <location>
        <begin position="232"/>
        <end position="248"/>
    </location>
</feature>
<dbReference type="AlphaFoldDB" id="A0A930VBK5"/>
<evidence type="ECO:0000256" key="3">
    <source>
        <dbReference type="ARBA" id="ARBA00022692"/>
    </source>
</evidence>
<dbReference type="PANTHER" id="PTHR40277:SF1">
    <property type="entry name" value="BLL5419 PROTEIN"/>
    <property type="match status" value="1"/>
</dbReference>
<evidence type="ECO:0000313" key="8">
    <source>
        <dbReference type="Proteomes" id="UP000640489"/>
    </source>
</evidence>
<feature type="transmembrane region" description="Helical" evidence="6">
    <location>
        <begin position="141"/>
        <end position="163"/>
    </location>
</feature>
<organism evidence="7 8">
    <name type="scientific">Nocardioides islandensis</name>
    <dbReference type="NCBI Taxonomy" id="433663"/>
    <lineage>
        <taxon>Bacteria</taxon>
        <taxon>Bacillati</taxon>
        <taxon>Actinomycetota</taxon>
        <taxon>Actinomycetes</taxon>
        <taxon>Propionibacteriales</taxon>
        <taxon>Nocardioidaceae</taxon>
        <taxon>Nocardioides</taxon>
    </lineage>
</organism>
<evidence type="ECO:0000313" key="7">
    <source>
        <dbReference type="EMBL" id="MBF4761571.1"/>
    </source>
</evidence>
<name>A0A930VBK5_9ACTN</name>
<evidence type="ECO:0000256" key="6">
    <source>
        <dbReference type="SAM" id="Phobius"/>
    </source>
</evidence>
<comment type="subcellular location">
    <subcellularLocation>
        <location evidence="1">Cell membrane</location>
        <topology evidence="1">Multi-pass membrane protein</topology>
    </subcellularLocation>
</comment>
<proteinExistence type="predicted"/>
<evidence type="ECO:0000256" key="5">
    <source>
        <dbReference type="ARBA" id="ARBA00023136"/>
    </source>
</evidence>
<keyword evidence="2" id="KW-1003">Cell membrane</keyword>
<sequence length="289" mass="29068">MTGRIWPLVRVAGGAAVLGVLVWRVGTHPFVEGLRAVGPGSIAAALVLVAGTTLCSAERWRLVARSSGTDLTTRQAVAAYYRSQLINSVLPGGIVGDVHRAVAHRAVRSVVVERVVGQAVQVAVGVLVVLVAWPANLAPSTFVLAAGAAAAILVLAVLVLVMTERGWLEVEVVPTVLGLSALAAVGHAAVFFVAAHAVGVDAVDGLLAALAFVVLVAAAIPANVAGWGPREGAAAWVFALVGLGAATGTAVATAYGVLSLAAMLPGVVLLLARRAPAAEPAREEVGARG</sequence>
<evidence type="ECO:0000256" key="2">
    <source>
        <dbReference type="ARBA" id="ARBA00022475"/>
    </source>
</evidence>
<feature type="transmembrane region" description="Helical" evidence="6">
    <location>
        <begin position="115"/>
        <end position="135"/>
    </location>
</feature>
<dbReference type="InterPro" id="IPR022791">
    <property type="entry name" value="L-PG_synthase/AglD"/>
</dbReference>